<comment type="caution">
    <text evidence="1">The sequence shown here is derived from an EMBL/GenBank/DDBJ whole genome shotgun (WGS) entry which is preliminary data.</text>
</comment>
<organism evidence="1 2">
    <name type="scientific">Richelia intracellularis HH01</name>
    <dbReference type="NCBI Taxonomy" id="1165094"/>
    <lineage>
        <taxon>Bacteria</taxon>
        <taxon>Bacillati</taxon>
        <taxon>Cyanobacteriota</taxon>
        <taxon>Cyanophyceae</taxon>
        <taxon>Nostocales</taxon>
        <taxon>Nostocaceae</taxon>
        <taxon>Richelia</taxon>
    </lineage>
</organism>
<protein>
    <submittedName>
        <fullName evidence="1">Uncharacterized protein</fullName>
    </submittedName>
</protein>
<name>M1X102_9NOST</name>
<dbReference type="Proteomes" id="UP000053051">
    <property type="component" value="Unassembled WGS sequence"/>
</dbReference>
<reference evidence="1 2" key="1">
    <citation type="submission" date="2012-05" db="EMBL/GenBank/DDBJ databases">
        <authorList>
            <person name="Hilton J."/>
        </authorList>
    </citation>
    <scope>NUCLEOTIDE SEQUENCE [LARGE SCALE GENOMIC DNA]</scope>
    <source>
        <strain evidence="1 2">HH01</strain>
    </source>
</reference>
<evidence type="ECO:0000313" key="2">
    <source>
        <dbReference type="Proteomes" id="UP000053051"/>
    </source>
</evidence>
<accession>M1X102</accession>
<evidence type="ECO:0000313" key="1">
    <source>
        <dbReference type="EMBL" id="CCH67813.1"/>
    </source>
</evidence>
<sequence>MYALHTKAGSIQSDAGILLLVAQYGKLRLWLTIYLLQG</sequence>
<reference evidence="2" key="2">
    <citation type="submission" date="2016-01" db="EMBL/GenBank/DDBJ databases">
        <title>Diatom-associated endosymboitic cyanobacterium lacks core nitrogen metabolism enzymes.</title>
        <authorList>
            <person name="Hilton J.A."/>
            <person name="Foster R.A."/>
            <person name="Tripp H.J."/>
            <person name="Carter B.J."/>
            <person name="Zehr J.P."/>
            <person name="Villareal T.A."/>
        </authorList>
    </citation>
    <scope>NUCLEOTIDE SEQUENCE [LARGE SCALE GENOMIC DNA]</scope>
    <source>
        <strain evidence="2">HH01</strain>
    </source>
</reference>
<dbReference type="AlphaFoldDB" id="M1X102"/>
<dbReference type="EMBL" id="CAIY01000067">
    <property type="protein sequence ID" value="CCH67813.1"/>
    <property type="molecule type" value="Genomic_DNA"/>
</dbReference>
<keyword evidence="2" id="KW-1185">Reference proteome</keyword>
<gene>
    <name evidence="1" type="ORF">RINTHH_16580</name>
</gene>
<proteinExistence type="predicted"/>